<organism evidence="2 3">
    <name type="scientific">Paenibacillus aceti</name>
    <dbReference type="NCBI Taxonomy" id="1820010"/>
    <lineage>
        <taxon>Bacteria</taxon>
        <taxon>Bacillati</taxon>
        <taxon>Bacillota</taxon>
        <taxon>Bacilli</taxon>
        <taxon>Bacillales</taxon>
        <taxon>Paenibacillaceae</taxon>
        <taxon>Paenibacillus</taxon>
    </lineage>
</organism>
<keyword evidence="3" id="KW-1185">Reference proteome</keyword>
<gene>
    <name evidence="2" type="ORF">GCM10010913_39970</name>
</gene>
<evidence type="ECO:0000313" key="2">
    <source>
        <dbReference type="EMBL" id="GGG14183.1"/>
    </source>
</evidence>
<dbReference type="Proteomes" id="UP000608420">
    <property type="component" value="Unassembled WGS sequence"/>
</dbReference>
<keyword evidence="1" id="KW-0472">Membrane</keyword>
<dbReference type="RefSeq" id="WP_120463012.1">
    <property type="nucleotide sequence ID" value="NZ_BMIW01000038.1"/>
</dbReference>
<reference evidence="3" key="1">
    <citation type="journal article" date="2019" name="Int. J. Syst. Evol. Microbiol.">
        <title>The Global Catalogue of Microorganisms (GCM) 10K type strain sequencing project: providing services to taxonomists for standard genome sequencing and annotation.</title>
        <authorList>
            <consortium name="The Broad Institute Genomics Platform"/>
            <consortium name="The Broad Institute Genome Sequencing Center for Infectious Disease"/>
            <person name="Wu L."/>
            <person name="Ma J."/>
        </authorList>
    </citation>
    <scope>NUCLEOTIDE SEQUENCE [LARGE SCALE GENOMIC DNA]</scope>
    <source>
        <strain evidence="3">CGMCC 1.15420</strain>
    </source>
</reference>
<keyword evidence="1" id="KW-0812">Transmembrane</keyword>
<dbReference type="PROSITE" id="PS51257">
    <property type="entry name" value="PROKAR_LIPOPROTEIN"/>
    <property type="match status" value="1"/>
</dbReference>
<protein>
    <submittedName>
        <fullName evidence="2">Uncharacterized protein</fullName>
    </submittedName>
</protein>
<keyword evidence="1" id="KW-1133">Transmembrane helix</keyword>
<sequence>MLSKKKNIVIALVFTLILAAACYYYFAIYNSVHDGYVIADYKGYSSAESLFSGADLVVIGSPLKKFEDREVLLKERSRGVIEYIVTSTEMNVEKVLKGPEEETVHLNVIEPIGVRQTLRGKIRIALDGYTAMKKDSRYLVFLSKNTFGQYSVINMQAGKFNLDGTDPDDFSGENPYKQKIFTELTTNYAEEVEGFN</sequence>
<evidence type="ECO:0000313" key="3">
    <source>
        <dbReference type="Proteomes" id="UP000608420"/>
    </source>
</evidence>
<comment type="caution">
    <text evidence="2">The sequence shown here is derived from an EMBL/GenBank/DDBJ whole genome shotgun (WGS) entry which is preliminary data.</text>
</comment>
<evidence type="ECO:0000256" key="1">
    <source>
        <dbReference type="SAM" id="Phobius"/>
    </source>
</evidence>
<dbReference type="EMBL" id="BMIW01000038">
    <property type="protein sequence ID" value="GGG14183.1"/>
    <property type="molecule type" value="Genomic_DNA"/>
</dbReference>
<accession>A0ABQ1W4R7</accession>
<feature type="transmembrane region" description="Helical" evidence="1">
    <location>
        <begin position="7"/>
        <end position="26"/>
    </location>
</feature>
<name>A0ABQ1W4R7_9BACL</name>
<proteinExistence type="predicted"/>